<evidence type="ECO:0000256" key="4">
    <source>
        <dbReference type="ARBA" id="ARBA00022801"/>
    </source>
</evidence>
<comment type="pathway">
    <text evidence="1">Amino-acid biosynthesis; L-methionine biosynthesis via salvage pathway; S-methyl-5-thio-alpha-D-ribose 1-phosphate from S-methyl-5'-thioadenosine (hydrolase route): step 1/2.</text>
</comment>
<dbReference type="GO" id="GO:0019284">
    <property type="term" value="P:L-methionine salvage from S-adenosylmethionine"/>
    <property type="evidence" value="ECO:0007669"/>
    <property type="project" value="TreeGrafter"/>
</dbReference>
<keyword evidence="8" id="KW-1185">Reference proteome</keyword>
<keyword evidence="3" id="KW-0028">Amino-acid biosynthesis</keyword>
<sequence length="231" mass="25077">MTLGIIAAMSEELEILLKDMEVKSKETKANMTFHQGTLWGQEVVAVVCGIGKVNAAVCTQILISEYKVNKVINVGVAGGIGMEIYPGDVVIGNSLVQYDMDTSAFGDPIGQIPRLDTFDFKCSQELVDLCEEACKENEEIKSFTGRIVTGDQFVASVEKVKWLEEEFGASACEMEGGSIAHVCYLNNIPFLVIRSISDNANNGAHMDFAEFTAIGVKNSTSILKSMILKMA</sequence>
<organism evidence="7 8">
    <name type="scientific">Clostridium perfringens (strain ATCC 13124 / DSM 756 / JCM 1290 / NCIMB 6125 / NCTC 8237 / Type A)</name>
    <dbReference type="NCBI Taxonomy" id="195103"/>
    <lineage>
        <taxon>Bacteria</taxon>
        <taxon>Bacillati</taxon>
        <taxon>Bacillota</taxon>
        <taxon>Clostridia</taxon>
        <taxon>Eubacteriales</taxon>
        <taxon>Clostridiaceae</taxon>
        <taxon>Clostridium</taxon>
    </lineage>
</organism>
<dbReference type="PANTHER" id="PTHR46832:SF1">
    <property type="entry name" value="5'-METHYLTHIOADENOSINE_S-ADENOSYLHOMOCYSTEINE NUCLEOSIDASE"/>
    <property type="match status" value="1"/>
</dbReference>
<dbReference type="NCBIfam" id="TIGR01704">
    <property type="entry name" value="MTA_SAH-Nsdase"/>
    <property type="match status" value="1"/>
</dbReference>
<evidence type="ECO:0000259" key="6">
    <source>
        <dbReference type="Pfam" id="PF01048"/>
    </source>
</evidence>
<dbReference type="GO" id="GO:0008930">
    <property type="term" value="F:methylthioadenosine nucleosidase activity"/>
    <property type="evidence" value="ECO:0007669"/>
    <property type="project" value="InterPro"/>
</dbReference>
<dbReference type="InterPro" id="IPR010049">
    <property type="entry name" value="MTA_SAH_Nsdase"/>
</dbReference>
<dbReference type="InterPro" id="IPR035994">
    <property type="entry name" value="Nucleoside_phosphorylase_sf"/>
</dbReference>
<dbReference type="EC" id="3.2.2.9" evidence="2"/>
<dbReference type="STRING" id="195103.CPF_0063"/>
<keyword evidence="5" id="KW-0486">Methionine biosynthesis</keyword>
<dbReference type="HOGENOM" id="CLU_031248_2_0_9"/>
<dbReference type="Proteomes" id="UP000001823">
    <property type="component" value="Chromosome"/>
</dbReference>
<protein>
    <recommendedName>
        <fullName evidence="2">adenosylhomocysteine nucleosidase</fullName>
        <ecNumber evidence="2">3.2.2.9</ecNumber>
    </recommendedName>
</protein>
<dbReference type="NCBIfam" id="NF004079">
    <property type="entry name" value="PRK05584.1"/>
    <property type="match status" value="1"/>
</dbReference>
<dbReference type="PANTHER" id="PTHR46832">
    <property type="entry name" value="5'-METHYLTHIOADENOSINE/S-ADENOSYLHOMOCYSTEINE NUCLEOSIDASE"/>
    <property type="match status" value="1"/>
</dbReference>
<dbReference type="KEGG" id="cpf:CPF_0063"/>
<dbReference type="Pfam" id="PF01048">
    <property type="entry name" value="PNP_UDP_1"/>
    <property type="match status" value="1"/>
</dbReference>
<evidence type="ECO:0000313" key="8">
    <source>
        <dbReference type="Proteomes" id="UP000001823"/>
    </source>
</evidence>
<dbReference type="EMBL" id="CP000246">
    <property type="protein sequence ID" value="ABG82399.1"/>
    <property type="molecule type" value="Genomic_DNA"/>
</dbReference>
<dbReference type="SUPFAM" id="SSF53167">
    <property type="entry name" value="Purine and uridine phosphorylases"/>
    <property type="match status" value="1"/>
</dbReference>
<evidence type="ECO:0000313" key="7">
    <source>
        <dbReference type="EMBL" id="ABG82399.1"/>
    </source>
</evidence>
<proteinExistence type="predicted"/>
<dbReference type="PaxDb" id="195103-CPF_0063"/>
<evidence type="ECO:0000256" key="3">
    <source>
        <dbReference type="ARBA" id="ARBA00022605"/>
    </source>
</evidence>
<dbReference type="InterPro" id="IPR000845">
    <property type="entry name" value="Nucleoside_phosphorylase_d"/>
</dbReference>
<keyword evidence="7" id="KW-0326">Glycosidase</keyword>
<name>A0A0H2YPY5_CLOP1</name>
<accession>A0A0H2YPY5</accession>
<dbReference type="UniPathway" id="UPA00904">
    <property type="reaction ID" value="UER00871"/>
</dbReference>
<dbReference type="Gene3D" id="3.40.50.1580">
    <property type="entry name" value="Nucleoside phosphorylase domain"/>
    <property type="match status" value="1"/>
</dbReference>
<evidence type="ECO:0000256" key="2">
    <source>
        <dbReference type="ARBA" id="ARBA00011974"/>
    </source>
</evidence>
<keyword evidence="4 7" id="KW-0378">Hydrolase</keyword>
<dbReference type="GO" id="GO:0009164">
    <property type="term" value="P:nucleoside catabolic process"/>
    <property type="evidence" value="ECO:0007669"/>
    <property type="project" value="InterPro"/>
</dbReference>
<dbReference type="GO" id="GO:0005829">
    <property type="term" value="C:cytosol"/>
    <property type="evidence" value="ECO:0007669"/>
    <property type="project" value="TreeGrafter"/>
</dbReference>
<feature type="domain" description="Nucleoside phosphorylase" evidence="6">
    <location>
        <begin position="2"/>
        <end position="227"/>
    </location>
</feature>
<dbReference type="RefSeq" id="WP_003458181.1">
    <property type="nucleotide sequence ID" value="NC_008261.1"/>
</dbReference>
<evidence type="ECO:0000256" key="5">
    <source>
        <dbReference type="ARBA" id="ARBA00023167"/>
    </source>
</evidence>
<dbReference type="CDD" id="cd09008">
    <property type="entry name" value="MTAN"/>
    <property type="match status" value="1"/>
</dbReference>
<reference evidence="7 8" key="1">
    <citation type="journal article" date="2006" name="Genome Res.">
        <title>Skewed genomic variability in strains of the toxigenic bacterial pathogen, Clostridium perfringens.</title>
        <authorList>
            <person name="Myers G.S."/>
            <person name="Rasko D.A."/>
            <person name="Cheung J.K."/>
            <person name="Ravel J."/>
            <person name="Seshadri R."/>
            <person name="Deboy R.T."/>
            <person name="Ren Q."/>
            <person name="Varga J."/>
            <person name="Awad M.M."/>
            <person name="Brinkac L.M."/>
            <person name="Daugherty S.C."/>
            <person name="Haft D.H."/>
            <person name="Dodson R.J."/>
            <person name="Madupu R."/>
            <person name="Nelson W.C."/>
            <person name="Rosovitz M.J."/>
            <person name="Sullivan S.A."/>
            <person name="Khouri H."/>
            <person name="Dimitrov G.I."/>
            <person name="Watkins K.L."/>
            <person name="Mulligan S."/>
            <person name="Benton J."/>
            <person name="Radune D."/>
            <person name="Fisher D.J."/>
            <person name="Atkins H.S."/>
            <person name="Hiscox T."/>
            <person name="Jost B.H."/>
            <person name="Billington S.J."/>
            <person name="Songer J.G."/>
            <person name="McClane B.A."/>
            <person name="Titball R.W."/>
            <person name="Rood J.I."/>
            <person name="Melville S.B."/>
            <person name="Paulsen I.T."/>
        </authorList>
    </citation>
    <scope>NUCLEOTIDE SEQUENCE [LARGE SCALE GENOMIC DNA]</scope>
    <source>
        <strain evidence="8">ATCC 13124 / DSM 756 / JCM 1290 / NCIMB 6125 / NCTC 8237 / S 107 / Type A</strain>
    </source>
</reference>
<dbReference type="eggNOG" id="COG0775">
    <property type="taxonomic scope" value="Bacteria"/>
</dbReference>
<dbReference type="AlphaFoldDB" id="A0A0H2YPY5"/>
<evidence type="ECO:0000256" key="1">
    <source>
        <dbReference type="ARBA" id="ARBA00004945"/>
    </source>
</evidence>
<dbReference type="GO" id="GO:0008782">
    <property type="term" value="F:adenosylhomocysteine nucleosidase activity"/>
    <property type="evidence" value="ECO:0007669"/>
    <property type="project" value="UniProtKB-EC"/>
</dbReference>
<gene>
    <name evidence="7" type="primary">mtnN</name>
    <name evidence="7" type="ordered locus">CPF_0063</name>
</gene>
<dbReference type="GO" id="GO:0019509">
    <property type="term" value="P:L-methionine salvage from methylthioadenosine"/>
    <property type="evidence" value="ECO:0007669"/>
    <property type="project" value="UniProtKB-UniPathway"/>
</dbReference>